<sequence length="229" mass="25521">MDVSHNGSSDDGSLSLALLVASYTIVIESRLARKDLGVDLGLGLDQARPLGPVPGRVRARVLMPGRARDLAAAKGTVKDTGRAGVRAPGAGPGLGMATIRFLLGPWFGFERGLLRRVVRWIGRIGCGFVCRVECWFGFGWFGIWSGHQIRENKVEDWIDHLLRLLGPSHGELWIPATAPLEQPQPLQQQQKKRGRKHHRLHRRRLLLLLPVDLLAVAAVHPSRRWFRQL</sequence>
<comment type="caution">
    <text evidence="1">The sequence shown here is derived from an EMBL/GenBank/DDBJ whole genome shotgun (WGS) entry which is preliminary data.</text>
</comment>
<gene>
    <name evidence="1" type="ORF">QJS10_CPA02g01396</name>
</gene>
<keyword evidence="2" id="KW-1185">Reference proteome</keyword>
<evidence type="ECO:0000313" key="2">
    <source>
        <dbReference type="Proteomes" id="UP001180020"/>
    </source>
</evidence>
<reference evidence="1" key="1">
    <citation type="journal article" date="2023" name="Nat. Commun.">
        <title>Diploid and tetraploid genomes of Acorus and the evolution of monocots.</title>
        <authorList>
            <person name="Ma L."/>
            <person name="Liu K.W."/>
            <person name="Li Z."/>
            <person name="Hsiao Y.Y."/>
            <person name="Qi Y."/>
            <person name="Fu T."/>
            <person name="Tang G.D."/>
            <person name="Zhang D."/>
            <person name="Sun W.H."/>
            <person name="Liu D.K."/>
            <person name="Li Y."/>
            <person name="Chen G.Z."/>
            <person name="Liu X.D."/>
            <person name="Liao X.Y."/>
            <person name="Jiang Y.T."/>
            <person name="Yu X."/>
            <person name="Hao Y."/>
            <person name="Huang J."/>
            <person name="Zhao X.W."/>
            <person name="Ke S."/>
            <person name="Chen Y.Y."/>
            <person name="Wu W.L."/>
            <person name="Hsu J.L."/>
            <person name="Lin Y.F."/>
            <person name="Huang M.D."/>
            <person name="Li C.Y."/>
            <person name="Huang L."/>
            <person name="Wang Z.W."/>
            <person name="Zhao X."/>
            <person name="Zhong W.Y."/>
            <person name="Peng D.H."/>
            <person name="Ahmad S."/>
            <person name="Lan S."/>
            <person name="Zhang J.S."/>
            <person name="Tsai W.C."/>
            <person name="Van de Peer Y."/>
            <person name="Liu Z.J."/>
        </authorList>
    </citation>
    <scope>NUCLEOTIDE SEQUENCE</scope>
    <source>
        <strain evidence="1">CP</strain>
    </source>
</reference>
<organism evidence="1 2">
    <name type="scientific">Acorus calamus</name>
    <name type="common">Sweet flag</name>
    <dbReference type="NCBI Taxonomy" id="4465"/>
    <lineage>
        <taxon>Eukaryota</taxon>
        <taxon>Viridiplantae</taxon>
        <taxon>Streptophyta</taxon>
        <taxon>Embryophyta</taxon>
        <taxon>Tracheophyta</taxon>
        <taxon>Spermatophyta</taxon>
        <taxon>Magnoliopsida</taxon>
        <taxon>Liliopsida</taxon>
        <taxon>Acoraceae</taxon>
        <taxon>Acorus</taxon>
    </lineage>
</organism>
<protein>
    <submittedName>
        <fullName evidence="1">Uncharacterized protein</fullName>
    </submittedName>
</protein>
<name>A0AAV9FG83_ACOCL</name>
<evidence type="ECO:0000313" key="1">
    <source>
        <dbReference type="EMBL" id="KAK1324239.1"/>
    </source>
</evidence>
<reference evidence="1" key="2">
    <citation type="submission" date="2023-06" db="EMBL/GenBank/DDBJ databases">
        <authorList>
            <person name="Ma L."/>
            <person name="Liu K.-W."/>
            <person name="Li Z."/>
            <person name="Hsiao Y.-Y."/>
            <person name="Qi Y."/>
            <person name="Fu T."/>
            <person name="Tang G."/>
            <person name="Zhang D."/>
            <person name="Sun W.-H."/>
            <person name="Liu D.-K."/>
            <person name="Li Y."/>
            <person name="Chen G.-Z."/>
            <person name="Liu X.-D."/>
            <person name="Liao X.-Y."/>
            <person name="Jiang Y.-T."/>
            <person name="Yu X."/>
            <person name="Hao Y."/>
            <person name="Huang J."/>
            <person name="Zhao X.-W."/>
            <person name="Ke S."/>
            <person name="Chen Y.-Y."/>
            <person name="Wu W.-L."/>
            <person name="Hsu J.-L."/>
            <person name="Lin Y.-F."/>
            <person name="Huang M.-D."/>
            <person name="Li C.-Y."/>
            <person name="Huang L."/>
            <person name="Wang Z.-W."/>
            <person name="Zhao X."/>
            <person name="Zhong W.-Y."/>
            <person name="Peng D.-H."/>
            <person name="Ahmad S."/>
            <person name="Lan S."/>
            <person name="Zhang J.-S."/>
            <person name="Tsai W.-C."/>
            <person name="Van De Peer Y."/>
            <person name="Liu Z.-J."/>
        </authorList>
    </citation>
    <scope>NUCLEOTIDE SEQUENCE</scope>
    <source>
        <strain evidence="1">CP</strain>
        <tissue evidence="1">Leaves</tissue>
    </source>
</reference>
<accession>A0AAV9FG83</accession>
<dbReference type="EMBL" id="JAUJYO010000002">
    <property type="protein sequence ID" value="KAK1324239.1"/>
    <property type="molecule type" value="Genomic_DNA"/>
</dbReference>
<dbReference type="AlphaFoldDB" id="A0AAV9FG83"/>
<proteinExistence type="predicted"/>
<dbReference type="Proteomes" id="UP001180020">
    <property type="component" value="Unassembled WGS sequence"/>
</dbReference>